<dbReference type="AlphaFoldDB" id="A0A514C8G7"/>
<reference evidence="1" key="1">
    <citation type="journal article" date="2019" name="Front. Microbiol.">
        <title>Identification of a Novel Plasmid Lineage Associated With the Dissemination of Metallo-beta-Lactamase Genes Among Pseudomonads.</title>
        <authorList>
            <person name="Di Pilato V."/>
            <person name="Antonelli A."/>
            <person name="Giani T."/>
            <person name="Henrici De Angelis L."/>
            <person name="Rossolini G.M."/>
            <person name="Pollini S."/>
        </authorList>
    </citation>
    <scope>NUCLEOTIDE SEQUENCE</scope>
    <source>
        <strain evidence="1">57</strain>
        <plasmid evidence="1">pAER57</plasmid>
    </source>
</reference>
<dbReference type="EMBL" id="MK671726">
    <property type="protein sequence ID" value="QDH75912.1"/>
    <property type="molecule type" value="Genomic_DNA"/>
</dbReference>
<organism evidence="1">
    <name type="scientific">Ectopseudomonas mendocina</name>
    <name type="common">Pseudomonas mendocina</name>
    <dbReference type="NCBI Taxonomy" id="300"/>
    <lineage>
        <taxon>Bacteria</taxon>
        <taxon>Pseudomonadati</taxon>
        <taxon>Pseudomonadota</taxon>
        <taxon>Gammaproteobacteria</taxon>
        <taxon>Pseudomonadales</taxon>
        <taxon>Pseudomonadaceae</taxon>
        <taxon>Ectopseudomonas</taxon>
    </lineage>
</organism>
<geneLocation type="plasmid" evidence="1">
    <name>pAER57</name>
</geneLocation>
<sequence length="42" mass="4384">MGPRSLDDFVCGLGDCAGAAFGDQGLHPWIRKSKAQASDSMS</sequence>
<keyword evidence="1" id="KW-0614">Plasmid</keyword>
<proteinExistence type="predicted"/>
<evidence type="ECO:0000313" key="1">
    <source>
        <dbReference type="EMBL" id="QDH75912.1"/>
    </source>
</evidence>
<protein>
    <submittedName>
        <fullName evidence="1">Uncharacterized protein</fullName>
    </submittedName>
</protein>
<name>A0A514C8G7_ECTME</name>
<accession>A0A514C8G7</accession>